<dbReference type="AlphaFoldDB" id="A0A0A8Q348"/>
<dbReference type="Proteomes" id="UP000250080">
    <property type="component" value="Chromosome I"/>
</dbReference>
<evidence type="ECO:0000313" key="2">
    <source>
        <dbReference type="EMBL" id="SCQ81851.1"/>
    </source>
</evidence>
<dbReference type="RefSeq" id="WP_013162018.1">
    <property type="nucleotide sequence ID" value="NZ_CCYN01000040.1"/>
</dbReference>
<accession>A0A0A8Q348</accession>
<protein>
    <submittedName>
        <fullName evidence="2">Translation initiation inhibitor involved in amino acid or purine metabolism</fullName>
    </submittedName>
</protein>
<dbReference type="GeneID" id="61221252"/>
<sequence length="127" mass="13497">MTPKMISIGESVASYSHGKVVGNLLFTSGATPHDLDTGEVRGSTIEEQTRLSIQTLEKILTAAGSGLSDLLQVQVFLNDIGADYDGFDATYKQMIPGPFPPRATVGAELPGYRIEMIATAYVSGDES</sequence>
<dbReference type="OMA" id="PPARICC"/>
<dbReference type="GO" id="GO:0019239">
    <property type="term" value="F:deaminase activity"/>
    <property type="evidence" value="ECO:0007669"/>
    <property type="project" value="TreeGrafter"/>
</dbReference>
<dbReference type="Gene3D" id="3.30.1330.40">
    <property type="entry name" value="RutC-like"/>
    <property type="match status" value="1"/>
</dbReference>
<dbReference type="SUPFAM" id="SSF55298">
    <property type="entry name" value="YjgF-like"/>
    <property type="match status" value="1"/>
</dbReference>
<evidence type="ECO:0000313" key="3">
    <source>
        <dbReference type="Proteomes" id="UP000250080"/>
    </source>
</evidence>
<dbReference type="Pfam" id="PF01042">
    <property type="entry name" value="Ribonuc_L-PSP"/>
    <property type="match status" value="1"/>
</dbReference>
<proteinExistence type="inferred from homology"/>
<reference evidence="2 3" key="1">
    <citation type="submission" date="2016-09" db="EMBL/GenBank/DDBJ databases">
        <authorList>
            <person name="Laine KS P."/>
        </authorList>
    </citation>
    <scope>NUCLEOTIDE SEQUENCE [LARGE SCALE GENOMIC DNA]</scope>
    <source>
        <strain evidence="2">PFRJS-23</strain>
    </source>
</reference>
<dbReference type="PANTHER" id="PTHR11803">
    <property type="entry name" value="2-IMINOBUTANOATE/2-IMINOPROPANOATE DEAMINASE RIDA"/>
    <property type="match status" value="1"/>
</dbReference>
<dbReference type="InterPro" id="IPR006175">
    <property type="entry name" value="YjgF/YER057c/UK114"/>
</dbReference>
<dbReference type="CDD" id="cd00448">
    <property type="entry name" value="YjgF_YER057c_UK114_family"/>
    <property type="match status" value="1"/>
</dbReference>
<dbReference type="OrthoDB" id="9815126at2"/>
<comment type="similarity">
    <text evidence="1">Belongs to the RutC family.</text>
</comment>
<dbReference type="InterPro" id="IPR035959">
    <property type="entry name" value="RutC-like_sf"/>
</dbReference>
<dbReference type="PANTHER" id="PTHR11803:SF58">
    <property type="entry name" value="PROTEIN HMF1-RELATED"/>
    <property type="match status" value="1"/>
</dbReference>
<dbReference type="GO" id="GO:0005829">
    <property type="term" value="C:cytosol"/>
    <property type="evidence" value="ECO:0007669"/>
    <property type="project" value="TreeGrafter"/>
</dbReference>
<organism evidence="2 3">
    <name type="scientific">Propionibacterium freudenreichii</name>
    <dbReference type="NCBI Taxonomy" id="1744"/>
    <lineage>
        <taxon>Bacteria</taxon>
        <taxon>Bacillati</taxon>
        <taxon>Actinomycetota</taxon>
        <taxon>Actinomycetes</taxon>
        <taxon>Propionibacteriales</taxon>
        <taxon>Propionibacteriaceae</taxon>
        <taxon>Propionibacterium</taxon>
    </lineage>
</organism>
<name>A0A0A8Q348_9ACTN</name>
<gene>
    <name evidence="2" type="ORF">PFR_JS23_2052</name>
</gene>
<dbReference type="EMBL" id="LT618793">
    <property type="protein sequence ID" value="SCQ81851.1"/>
    <property type="molecule type" value="Genomic_DNA"/>
</dbReference>
<evidence type="ECO:0000256" key="1">
    <source>
        <dbReference type="ARBA" id="ARBA00010552"/>
    </source>
</evidence>